<dbReference type="KEGG" id="gbi:PG2T_02150"/>
<dbReference type="OrthoDB" id="9786424at2"/>
<dbReference type="Gene3D" id="3.40.390.10">
    <property type="entry name" value="Collagenase (Catalytic Domain)"/>
    <property type="match status" value="1"/>
</dbReference>
<dbReference type="STRING" id="1810504.PG2T_02150"/>
<accession>A0A1B1YQN9</accession>
<dbReference type="InterPro" id="IPR042252">
    <property type="entry name" value="MtfA_N"/>
</dbReference>
<proteinExistence type="predicted"/>
<dbReference type="PANTHER" id="PTHR30164:SF2">
    <property type="entry name" value="PROTEIN MTFA"/>
    <property type="match status" value="1"/>
</dbReference>
<dbReference type="RefSeq" id="WP_068802612.1">
    <property type="nucleotide sequence ID" value="NZ_CP014671.1"/>
</dbReference>
<dbReference type="GO" id="GO:0004177">
    <property type="term" value="F:aminopeptidase activity"/>
    <property type="evidence" value="ECO:0007669"/>
    <property type="project" value="TreeGrafter"/>
</dbReference>
<dbReference type="CDD" id="cd20169">
    <property type="entry name" value="Peptidase_M90_mtfA"/>
    <property type="match status" value="1"/>
</dbReference>
<dbReference type="InterPro" id="IPR010384">
    <property type="entry name" value="MtfA_fam"/>
</dbReference>
<protein>
    <recommendedName>
        <fullName evidence="3">Zinc-dependent peptidase</fullName>
    </recommendedName>
</protein>
<dbReference type="GO" id="GO:0008237">
    <property type="term" value="F:metallopeptidase activity"/>
    <property type="evidence" value="ECO:0007669"/>
    <property type="project" value="InterPro"/>
</dbReference>
<evidence type="ECO:0000313" key="1">
    <source>
        <dbReference type="EMBL" id="ANX03104.1"/>
    </source>
</evidence>
<dbReference type="GO" id="GO:0005829">
    <property type="term" value="C:cytosol"/>
    <property type="evidence" value="ECO:0007669"/>
    <property type="project" value="TreeGrafter"/>
</dbReference>
<dbReference type="InterPro" id="IPR024079">
    <property type="entry name" value="MetalloPept_cat_dom_sf"/>
</dbReference>
<dbReference type="SUPFAM" id="SSF55486">
    <property type="entry name" value="Metalloproteases ('zincins'), catalytic domain"/>
    <property type="match status" value="1"/>
</dbReference>
<dbReference type="AlphaFoldDB" id="A0A1B1YQN9"/>
<sequence>MLARWRDWLAGHRRAAAPQLAEHWPAAFARVPVLAHWSAADRERLQQLALDFLAGKVLEPVDQATIDRPQALAIALQAALPVLNLGLDWYRGWHALVLYPDEFRSRFEEVDEAGVVHQVEDWRSGESWAAGPLILSLAEVAAGGQGHGHNVVIHECAHKLDQLDGDTNGHPPLHPGMDPAAWSSAFAAAYRDLGRRALRHLRTVLDPYGAESPAEFFAVASEMFFDDPPGLQRGYPAVYAQLALFYRQDPAAHWPALVEPP</sequence>
<dbReference type="EMBL" id="CP014671">
    <property type="protein sequence ID" value="ANX03104.1"/>
    <property type="molecule type" value="Genomic_DNA"/>
</dbReference>
<dbReference type="Proteomes" id="UP000092952">
    <property type="component" value="Chromosome"/>
</dbReference>
<evidence type="ECO:0000313" key="2">
    <source>
        <dbReference type="Proteomes" id="UP000092952"/>
    </source>
</evidence>
<dbReference type="PANTHER" id="PTHR30164">
    <property type="entry name" value="MTFA PEPTIDASE"/>
    <property type="match status" value="1"/>
</dbReference>
<evidence type="ECO:0008006" key="3">
    <source>
        <dbReference type="Google" id="ProtNLM"/>
    </source>
</evidence>
<keyword evidence="2" id="KW-1185">Reference proteome</keyword>
<dbReference type="InParanoid" id="A0A1B1YQN9"/>
<reference evidence="2" key="1">
    <citation type="submission" date="2016-03" db="EMBL/GenBank/DDBJ databases">
        <title>Complete genome sequence of Solimmundus cernigliae, representing a novel lineage of polycyclic aromatic hydrocarbon degraders within the Gammaproteobacteria.</title>
        <authorList>
            <person name="Singleton D.R."/>
            <person name="Dickey A.N."/>
            <person name="Scholl E.H."/>
            <person name="Wright F.A."/>
            <person name="Aitken M.D."/>
        </authorList>
    </citation>
    <scope>NUCLEOTIDE SEQUENCE [LARGE SCALE GENOMIC DNA]</scope>
    <source>
        <strain evidence="2">TR3.2</strain>
    </source>
</reference>
<dbReference type="Pfam" id="PF06167">
    <property type="entry name" value="Peptidase_M90"/>
    <property type="match status" value="1"/>
</dbReference>
<organism evidence="1 2">
    <name type="scientific">Immundisolibacter cernigliae</name>
    <dbReference type="NCBI Taxonomy" id="1810504"/>
    <lineage>
        <taxon>Bacteria</taxon>
        <taxon>Pseudomonadati</taxon>
        <taxon>Pseudomonadota</taxon>
        <taxon>Gammaproteobacteria</taxon>
        <taxon>Immundisolibacterales</taxon>
        <taxon>Immundisolibacteraceae</taxon>
        <taxon>Immundisolibacter</taxon>
    </lineage>
</organism>
<gene>
    <name evidence="1" type="ORF">PG2T_02150</name>
</gene>
<name>A0A1B1YQN9_9GAMM</name>
<dbReference type="Gene3D" id="1.10.472.150">
    <property type="entry name" value="Glucose-regulated metallo-peptidase M90, N-terminal domain"/>
    <property type="match status" value="1"/>
</dbReference>
<dbReference type="FunCoup" id="A0A1B1YQN9">
    <property type="interactions" value="29"/>
</dbReference>